<feature type="transmembrane region" description="Helical" evidence="1">
    <location>
        <begin position="90"/>
        <end position="108"/>
    </location>
</feature>
<reference evidence="2 3" key="1">
    <citation type="submission" date="2019-01" db="EMBL/GenBank/DDBJ databases">
        <authorList>
            <person name="Chen W.-M."/>
        </authorList>
    </citation>
    <scope>NUCLEOTIDE SEQUENCE [LARGE SCALE GENOMIC DNA]</scope>
    <source>
        <strain evidence="2 3">YBJ-36</strain>
    </source>
</reference>
<evidence type="ECO:0000313" key="2">
    <source>
        <dbReference type="EMBL" id="RVU01095.1"/>
    </source>
</evidence>
<organism evidence="2 3">
    <name type="scientific">Mucilaginibacter limnophilus</name>
    <dbReference type="NCBI Taxonomy" id="1932778"/>
    <lineage>
        <taxon>Bacteria</taxon>
        <taxon>Pseudomonadati</taxon>
        <taxon>Bacteroidota</taxon>
        <taxon>Sphingobacteriia</taxon>
        <taxon>Sphingobacteriales</taxon>
        <taxon>Sphingobacteriaceae</taxon>
        <taxon>Mucilaginibacter</taxon>
    </lineage>
</organism>
<dbReference type="AlphaFoldDB" id="A0A437MTU8"/>
<comment type="caution">
    <text evidence="2">The sequence shown here is derived from an EMBL/GenBank/DDBJ whole genome shotgun (WGS) entry which is preliminary data.</text>
</comment>
<sequence>MNNQNLISKILDNGVALALATALLYICSQIYGYETARLYKYPTIFIETSTSDLVNFAQTMIGLLLIPLLVYCIIFYLFKHFLLISDTSILIYFLLNSMNIIWIILSPAEDLQSQGYYIFLMCFNPMFFLLIYVIKKGMLPGIDDPLQVVMKAVSWKQLNNFIIASALVVTLAGVSILAARINAKIKSDYFVIGKARDILIIGKSGEKLIGKPFSPKTGIISDKVIFVETNDSLTLQSLKISNLKFE</sequence>
<feature type="transmembrane region" description="Helical" evidence="1">
    <location>
        <begin position="160"/>
        <end position="179"/>
    </location>
</feature>
<keyword evidence="1" id="KW-0472">Membrane</keyword>
<evidence type="ECO:0000256" key="1">
    <source>
        <dbReference type="SAM" id="Phobius"/>
    </source>
</evidence>
<dbReference type="RefSeq" id="WP_127704806.1">
    <property type="nucleotide sequence ID" value="NZ_SACK01000003.1"/>
</dbReference>
<accession>A0A437MTU8</accession>
<dbReference type="EMBL" id="SACK01000003">
    <property type="protein sequence ID" value="RVU01095.1"/>
    <property type="molecule type" value="Genomic_DNA"/>
</dbReference>
<gene>
    <name evidence="2" type="ORF">EOD41_10805</name>
</gene>
<keyword evidence="3" id="KW-1185">Reference proteome</keyword>
<keyword evidence="1" id="KW-1133">Transmembrane helix</keyword>
<protein>
    <submittedName>
        <fullName evidence="2">Uncharacterized protein</fullName>
    </submittedName>
</protein>
<evidence type="ECO:0000313" key="3">
    <source>
        <dbReference type="Proteomes" id="UP000282759"/>
    </source>
</evidence>
<name>A0A437MTU8_9SPHI</name>
<proteinExistence type="predicted"/>
<dbReference type="Proteomes" id="UP000282759">
    <property type="component" value="Unassembled WGS sequence"/>
</dbReference>
<feature type="transmembrane region" description="Helical" evidence="1">
    <location>
        <begin position="114"/>
        <end position="134"/>
    </location>
</feature>
<keyword evidence="1" id="KW-0812">Transmembrane</keyword>
<feature type="transmembrane region" description="Helical" evidence="1">
    <location>
        <begin position="56"/>
        <end position="78"/>
    </location>
</feature>